<evidence type="ECO:0000313" key="5">
    <source>
        <dbReference type="EMBL" id="OAE22448.1"/>
    </source>
</evidence>
<dbReference type="InterPro" id="IPR012338">
    <property type="entry name" value="Beta-lactam/transpept-like"/>
</dbReference>
<evidence type="ECO:0000259" key="3">
    <source>
        <dbReference type="Pfam" id="PF00144"/>
    </source>
</evidence>
<organism evidence="5 6">
    <name type="scientific">Marchantia polymorpha subsp. ruderalis</name>
    <dbReference type="NCBI Taxonomy" id="1480154"/>
    <lineage>
        <taxon>Eukaryota</taxon>
        <taxon>Viridiplantae</taxon>
        <taxon>Streptophyta</taxon>
        <taxon>Embryophyta</taxon>
        <taxon>Marchantiophyta</taxon>
        <taxon>Marchantiopsida</taxon>
        <taxon>Marchantiidae</taxon>
        <taxon>Marchantiales</taxon>
        <taxon>Marchantiaceae</taxon>
        <taxon>Marchantia</taxon>
    </lineage>
</organism>
<proteinExistence type="inferred from homology"/>
<dbReference type="AlphaFoldDB" id="A0A176VNE7"/>
<feature type="signal peptide" evidence="2">
    <location>
        <begin position="1"/>
        <end position="28"/>
    </location>
</feature>
<evidence type="ECO:0000256" key="2">
    <source>
        <dbReference type="SAM" id="SignalP"/>
    </source>
</evidence>
<evidence type="ECO:0000313" key="6">
    <source>
        <dbReference type="Proteomes" id="UP000077202"/>
    </source>
</evidence>
<dbReference type="Pfam" id="PF00144">
    <property type="entry name" value="Beta-lactamase"/>
    <property type="match status" value="1"/>
</dbReference>
<reference evidence="5 6" key="1">
    <citation type="submission" date="2016-03" db="EMBL/GenBank/DDBJ databases">
        <title>Mechanisms controlling the formation of the plant cell surface in tip-growing cells are functionally conserved among land plants.</title>
        <authorList>
            <person name="Honkanen S."/>
            <person name="Jones V.A."/>
            <person name="Morieri G."/>
            <person name="Champion C."/>
            <person name="Hetherington A.J."/>
            <person name="Kelly S."/>
            <person name="Saint-Marcoux D."/>
            <person name="Proust H."/>
            <person name="Prescott H."/>
            <person name="Dolan L."/>
        </authorList>
    </citation>
    <scope>NUCLEOTIDE SEQUENCE [LARGE SCALE GENOMIC DNA]</scope>
    <source>
        <strain evidence="6">cv. Tak-1 and cv. Tak-2</strain>
        <tissue evidence="5">Whole gametophyte</tissue>
    </source>
</reference>
<dbReference type="InterPro" id="IPR051478">
    <property type="entry name" value="Beta-lactamase-like_AB/R"/>
</dbReference>
<feature type="domain" description="Beta-lactamase-related" evidence="3">
    <location>
        <begin position="60"/>
        <end position="351"/>
    </location>
</feature>
<dbReference type="PANTHER" id="PTHR22935:SF95">
    <property type="entry name" value="BETA-LACTAMASE-LIKE 1-RELATED"/>
    <property type="match status" value="1"/>
</dbReference>
<dbReference type="SUPFAM" id="SSF56601">
    <property type="entry name" value="beta-lactamase/transpeptidase-like"/>
    <property type="match status" value="1"/>
</dbReference>
<protein>
    <recommendedName>
        <fullName evidence="3">Beta-lactamase-related domain-containing protein</fullName>
    </recommendedName>
</protein>
<evidence type="ECO:0000313" key="4">
    <source>
        <dbReference type="EMBL" id="BBN06989.1"/>
    </source>
</evidence>
<accession>A0A176VNE7</accession>
<keyword evidence="6" id="KW-1185">Reference proteome</keyword>
<dbReference type="Proteomes" id="UP000077202">
    <property type="component" value="Unassembled WGS sequence"/>
</dbReference>
<gene>
    <name evidence="5" type="ORF">AXG93_3348s1060</name>
    <name evidence="4" type="ORF">Mp_4g00060</name>
</gene>
<dbReference type="EMBL" id="LVLJ01003179">
    <property type="protein sequence ID" value="OAE22448.1"/>
    <property type="molecule type" value="Genomic_DNA"/>
</dbReference>
<comment type="similarity">
    <text evidence="1">Belongs to the beta-lactamase family.</text>
</comment>
<dbReference type="PANTHER" id="PTHR22935">
    <property type="entry name" value="PENICILLIN-BINDING PROTEIN"/>
    <property type="match status" value="1"/>
</dbReference>
<keyword evidence="2" id="KW-0732">Signal</keyword>
<dbReference type="EMBL" id="AP019869">
    <property type="protein sequence ID" value="BBN06989.1"/>
    <property type="molecule type" value="Genomic_DNA"/>
</dbReference>
<sequence>MITPKVVTIVLWVALSVFTLQTARLASAQECPFVLTPGAVLPNYTYDYKSAPFVALYGRLDKIVAEFTANNSLVNYAVAVVHRNQTIYSSGQTSTPFRVASITKTITSLGALMLRDQGLLKLDDPVNKYLPGFSIINPWGEHNTTIRELMAHTAGIPLTLCPFLHTCTDVESEILQQISGMELVRPPWSREPVYSNLGISILGHTWEKATSPSMTWAEFVQEKILKPLDMTASGVNLNNVVLADNANPFARQDLGWSAPAAQMYSTVDDLAKYLVFLLNGKPGLISKSSIREWIRPTKTFADGKAAYGMPWELRKLENQTDFIIAKAGDINGYRTQLAIYPPSELGIAVTTVYTLPFLPGPERLADDFFNLLIPGLQEINQQVLTDTYAGVYNCVRTLPIKSPTRNVTVQVLGGTITVEVNATFGLLATLEVPLINDGVRSVAGGVLSLLLKDATRNSFFFGSGPCIWFVGGISATPDLTSPNSPDSVYNEEFIFDLQTKSISWPAVGAQCTISA</sequence>
<name>A0A176VNE7_MARPO</name>
<dbReference type="InterPro" id="IPR001466">
    <property type="entry name" value="Beta-lactam-related"/>
</dbReference>
<feature type="chain" id="PRO_5042333718" description="Beta-lactamase-related domain-containing protein" evidence="2">
    <location>
        <begin position="29"/>
        <end position="515"/>
    </location>
</feature>
<dbReference type="Proteomes" id="UP001162541">
    <property type="component" value="Chromosome 4"/>
</dbReference>
<evidence type="ECO:0000313" key="7">
    <source>
        <dbReference type="Proteomes" id="UP001162541"/>
    </source>
</evidence>
<evidence type="ECO:0000256" key="1">
    <source>
        <dbReference type="ARBA" id="ARBA00038473"/>
    </source>
</evidence>
<reference evidence="7" key="3">
    <citation type="journal article" date="2020" name="Curr. Biol.">
        <title>Chromatin organization in early land plants reveals an ancestral association between H3K27me3, transposons, and constitutive heterochromatin.</title>
        <authorList>
            <person name="Montgomery S.A."/>
            <person name="Tanizawa Y."/>
            <person name="Galik B."/>
            <person name="Wang N."/>
            <person name="Ito T."/>
            <person name="Mochizuki T."/>
            <person name="Akimcheva S."/>
            <person name="Bowman J.L."/>
            <person name="Cognat V."/>
            <person name="Marechal-Drouard L."/>
            <person name="Ekker H."/>
            <person name="Hong S.F."/>
            <person name="Kohchi T."/>
            <person name="Lin S.S."/>
            <person name="Liu L.D."/>
            <person name="Nakamura Y."/>
            <person name="Valeeva L.R."/>
            <person name="Shakirov E.V."/>
            <person name="Shippen D.E."/>
            <person name="Wei W.L."/>
            <person name="Yagura M."/>
            <person name="Yamaoka S."/>
            <person name="Yamato K.T."/>
            <person name="Liu C."/>
            <person name="Berger F."/>
        </authorList>
    </citation>
    <scope>NUCLEOTIDE SEQUENCE [LARGE SCALE GENOMIC DNA]</scope>
    <source>
        <strain evidence="7">Tak-1</strain>
    </source>
</reference>
<dbReference type="Gene3D" id="3.40.710.10">
    <property type="entry name" value="DD-peptidase/beta-lactamase superfamily"/>
    <property type="match status" value="1"/>
</dbReference>
<reference evidence="4" key="2">
    <citation type="journal article" date="2019" name="Curr. Biol.">
        <title>Chromatin organization in early land plants reveals an ancestral association between H3K27me3, transposons, and constitutive heterochromatin.</title>
        <authorList>
            <person name="Montgomery S.A."/>
            <person name="Tanizawa Y."/>
            <person name="Galik B."/>
            <person name="Wang N."/>
            <person name="Ito T."/>
            <person name="Mochizuki T."/>
            <person name="Akimcheva S."/>
            <person name="Bowman J."/>
            <person name="Cognat V."/>
            <person name="Drouard L."/>
            <person name="Ekker H."/>
            <person name="Houng S."/>
            <person name="Kohchi T."/>
            <person name="Lin S."/>
            <person name="Liu L.D."/>
            <person name="Nakamura Y."/>
            <person name="Valeeva L.R."/>
            <person name="Shakirov E.V."/>
            <person name="Shippen D.E."/>
            <person name="Wei W."/>
            <person name="Yagura M."/>
            <person name="Yamaoka S."/>
            <person name="Yamato K.T."/>
            <person name="Liu C."/>
            <person name="Berger F."/>
        </authorList>
    </citation>
    <scope>NUCLEOTIDE SEQUENCE [LARGE SCALE GENOMIC DNA]</scope>
    <source>
        <strain evidence="4">Tak-1</strain>
    </source>
</reference>